<gene>
    <name evidence="2" type="ORF">Ctob_011764</name>
</gene>
<feature type="region of interest" description="Disordered" evidence="1">
    <location>
        <begin position="1"/>
        <end position="216"/>
    </location>
</feature>
<dbReference type="EMBL" id="JWZX01002806">
    <property type="protein sequence ID" value="KOO26765.1"/>
    <property type="molecule type" value="Genomic_DNA"/>
</dbReference>
<reference evidence="3" key="1">
    <citation type="journal article" date="2015" name="PLoS Genet.">
        <title>Genome Sequence and Transcriptome Analyses of Chrysochromulina tobin: Metabolic Tools for Enhanced Algal Fitness in the Prominent Order Prymnesiales (Haptophyceae).</title>
        <authorList>
            <person name="Hovde B.T."/>
            <person name="Deodato C.R."/>
            <person name="Hunsperger H.M."/>
            <person name="Ryken S.A."/>
            <person name="Yost W."/>
            <person name="Jha R.K."/>
            <person name="Patterson J."/>
            <person name="Monnat R.J. Jr."/>
            <person name="Barlow S.B."/>
            <person name="Starkenburg S.R."/>
            <person name="Cattolico R.A."/>
        </authorList>
    </citation>
    <scope>NUCLEOTIDE SEQUENCE</scope>
    <source>
        <strain evidence="3">CCMP291</strain>
    </source>
</reference>
<keyword evidence="3" id="KW-1185">Reference proteome</keyword>
<dbReference type="InterPro" id="IPR010736">
    <property type="entry name" value="SHIPPO-rpt"/>
</dbReference>
<name>A0A0M0JJU6_9EUKA</name>
<sequence>MRGKAHDPNASNATPAAEVYERPDFRSAPAITMGARTSGLCTVPTPGPGEYAPQPAIGGGAPAFSLGARIPSAAVAPVPGPGEYERDDSFSTPSAPKFSMQGRLREPGHAGPDSKYYDHQGPYIRSRHPSAPAVSIKGKARASLRAQPAPGPGSYETSQQTHRGHALLHLPAAGGPSSDARHDARAKAAAASAASAERPSVRQTYPTTHKLPPATSYKENVARAAAFLSPTQLEQMKAKFSNLRQALADAETTA</sequence>
<dbReference type="Proteomes" id="UP000037460">
    <property type="component" value="Unassembled WGS sequence"/>
</dbReference>
<comment type="caution">
    <text evidence="2">The sequence shown here is derived from an EMBL/GenBank/DDBJ whole genome shotgun (WGS) entry which is preliminary data.</text>
</comment>
<accession>A0A0M0JJU6</accession>
<proteinExistence type="predicted"/>
<dbReference type="AlphaFoldDB" id="A0A0M0JJU6"/>
<organism evidence="2 3">
    <name type="scientific">Chrysochromulina tobinii</name>
    <dbReference type="NCBI Taxonomy" id="1460289"/>
    <lineage>
        <taxon>Eukaryota</taxon>
        <taxon>Haptista</taxon>
        <taxon>Haptophyta</taxon>
        <taxon>Prymnesiophyceae</taxon>
        <taxon>Prymnesiales</taxon>
        <taxon>Chrysochromulinaceae</taxon>
        <taxon>Chrysochromulina</taxon>
    </lineage>
</organism>
<dbReference type="InterPro" id="IPR051291">
    <property type="entry name" value="CIMAP"/>
</dbReference>
<evidence type="ECO:0000313" key="3">
    <source>
        <dbReference type="Proteomes" id="UP000037460"/>
    </source>
</evidence>
<dbReference type="PANTHER" id="PTHR21580:SF28">
    <property type="entry name" value="BOREALIN N-TERMINAL DOMAIN-CONTAINING PROTEIN-RELATED"/>
    <property type="match status" value="1"/>
</dbReference>
<evidence type="ECO:0000313" key="2">
    <source>
        <dbReference type="EMBL" id="KOO26765.1"/>
    </source>
</evidence>
<feature type="compositionally biased region" description="Low complexity" evidence="1">
    <location>
        <begin position="187"/>
        <end position="196"/>
    </location>
</feature>
<dbReference type="PANTHER" id="PTHR21580">
    <property type="entry name" value="SHIPPO-1-RELATED"/>
    <property type="match status" value="1"/>
</dbReference>
<protein>
    <submittedName>
        <fullName evidence="2">Uncharacterized protein</fullName>
    </submittedName>
</protein>
<evidence type="ECO:0000256" key="1">
    <source>
        <dbReference type="SAM" id="MobiDB-lite"/>
    </source>
</evidence>
<dbReference type="Pfam" id="PF07004">
    <property type="entry name" value="SHIPPO-rpt"/>
    <property type="match status" value="3"/>
</dbReference>